<organism evidence="7 8">
    <name type="scientific">Roridomyces roridus</name>
    <dbReference type="NCBI Taxonomy" id="1738132"/>
    <lineage>
        <taxon>Eukaryota</taxon>
        <taxon>Fungi</taxon>
        <taxon>Dikarya</taxon>
        <taxon>Basidiomycota</taxon>
        <taxon>Agaricomycotina</taxon>
        <taxon>Agaricomycetes</taxon>
        <taxon>Agaricomycetidae</taxon>
        <taxon>Agaricales</taxon>
        <taxon>Marasmiineae</taxon>
        <taxon>Mycenaceae</taxon>
        <taxon>Roridomyces</taxon>
    </lineage>
</organism>
<dbReference type="InterPro" id="IPR036236">
    <property type="entry name" value="Znf_C2H2_sf"/>
</dbReference>
<dbReference type="EMBL" id="JARKIF010000002">
    <property type="protein sequence ID" value="KAJ7647369.1"/>
    <property type="molecule type" value="Genomic_DNA"/>
</dbReference>
<evidence type="ECO:0000256" key="5">
    <source>
        <dbReference type="PROSITE-ProRule" id="PRU00042"/>
    </source>
</evidence>
<dbReference type="PANTHER" id="PTHR14003:SF20">
    <property type="entry name" value="FINGER DOMAIN PROTEIN, PUTATIVE (AFU_ORTHOLOGUE AFUA_4G10380)-RELATED"/>
    <property type="match status" value="1"/>
</dbReference>
<keyword evidence="8" id="KW-1185">Reference proteome</keyword>
<dbReference type="PANTHER" id="PTHR14003">
    <property type="entry name" value="TRANSCRIPTIONAL REPRESSOR PROTEIN YY"/>
    <property type="match status" value="1"/>
</dbReference>
<dbReference type="SMART" id="SM00355">
    <property type="entry name" value="ZnF_C2H2"/>
    <property type="match status" value="2"/>
</dbReference>
<keyword evidence="1" id="KW-0479">Metal-binding</keyword>
<sequence length="71" mass="8243">RHQCTYCSKRFNRPSGLKIHLTTHTGDKPYVCPEEDCGRCFSVRSNMRRHVRIVHQLTREASGEPRAESES</sequence>
<feature type="domain" description="C2H2-type" evidence="6">
    <location>
        <begin position="30"/>
        <end position="60"/>
    </location>
</feature>
<dbReference type="PROSITE" id="PS00028">
    <property type="entry name" value="ZINC_FINGER_C2H2_1"/>
    <property type="match status" value="2"/>
</dbReference>
<dbReference type="GO" id="GO:0000978">
    <property type="term" value="F:RNA polymerase II cis-regulatory region sequence-specific DNA binding"/>
    <property type="evidence" value="ECO:0007669"/>
    <property type="project" value="TreeGrafter"/>
</dbReference>
<dbReference type="Gene3D" id="3.30.160.60">
    <property type="entry name" value="Classic Zinc Finger"/>
    <property type="match status" value="2"/>
</dbReference>
<dbReference type="Proteomes" id="UP001221142">
    <property type="component" value="Unassembled WGS sequence"/>
</dbReference>
<keyword evidence="3 5" id="KW-0863">Zinc-finger</keyword>
<comment type="caution">
    <text evidence="7">The sequence shown here is derived from an EMBL/GenBank/DDBJ whole genome shotgun (WGS) entry which is preliminary data.</text>
</comment>
<dbReference type="GO" id="GO:0008270">
    <property type="term" value="F:zinc ion binding"/>
    <property type="evidence" value="ECO:0007669"/>
    <property type="project" value="UniProtKB-KW"/>
</dbReference>
<dbReference type="FunFam" id="3.30.160.60:FF:002343">
    <property type="entry name" value="Zinc finger protein 33A"/>
    <property type="match status" value="1"/>
</dbReference>
<accession>A0AAD7CFA7</accession>
<dbReference type="AlphaFoldDB" id="A0AAD7CFA7"/>
<evidence type="ECO:0000256" key="3">
    <source>
        <dbReference type="ARBA" id="ARBA00022771"/>
    </source>
</evidence>
<evidence type="ECO:0000259" key="6">
    <source>
        <dbReference type="PROSITE" id="PS50157"/>
    </source>
</evidence>
<dbReference type="GO" id="GO:0000981">
    <property type="term" value="F:DNA-binding transcription factor activity, RNA polymerase II-specific"/>
    <property type="evidence" value="ECO:0007669"/>
    <property type="project" value="TreeGrafter"/>
</dbReference>
<protein>
    <recommendedName>
        <fullName evidence="6">C2H2-type domain-containing protein</fullName>
    </recommendedName>
</protein>
<dbReference type="GO" id="GO:0000785">
    <property type="term" value="C:chromatin"/>
    <property type="evidence" value="ECO:0007669"/>
    <property type="project" value="TreeGrafter"/>
</dbReference>
<dbReference type="SUPFAM" id="SSF57667">
    <property type="entry name" value="beta-beta-alpha zinc fingers"/>
    <property type="match status" value="1"/>
</dbReference>
<dbReference type="GO" id="GO:0005667">
    <property type="term" value="C:transcription regulator complex"/>
    <property type="evidence" value="ECO:0007669"/>
    <property type="project" value="TreeGrafter"/>
</dbReference>
<dbReference type="GO" id="GO:0031519">
    <property type="term" value="C:PcG protein complex"/>
    <property type="evidence" value="ECO:0007669"/>
    <property type="project" value="TreeGrafter"/>
</dbReference>
<feature type="non-terminal residue" evidence="7">
    <location>
        <position position="1"/>
    </location>
</feature>
<evidence type="ECO:0000256" key="1">
    <source>
        <dbReference type="ARBA" id="ARBA00022723"/>
    </source>
</evidence>
<dbReference type="InterPro" id="IPR013087">
    <property type="entry name" value="Znf_C2H2_type"/>
</dbReference>
<dbReference type="PROSITE" id="PS50157">
    <property type="entry name" value="ZINC_FINGER_C2H2_2"/>
    <property type="match status" value="2"/>
</dbReference>
<evidence type="ECO:0000256" key="4">
    <source>
        <dbReference type="ARBA" id="ARBA00022833"/>
    </source>
</evidence>
<evidence type="ECO:0000256" key="2">
    <source>
        <dbReference type="ARBA" id="ARBA00022737"/>
    </source>
</evidence>
<feature type="domain" description="C2H2-type" evidence="6">
    <location>
        <begin position="2"/>
        <end position="29"/>
    </location>
</feature>
<gene>
    <name evidence="7" type="ORF">FB45DRAFT_733659</name>
</gene>
<proteinExistence type="predicted"/>
<keyword evidence="4" id="KW-0862">Zinc</keyword>
<keyword evidence="2" id="KW-0677">Repeat</keyword>
<dbReference type="Pfam" id="PF00096">
    <property type="entry name" value="zf-C2H2"/>
    <property type="match status" value="2"/>
</dbReference>
<evidence type="ECO:0000313" key="7">
    <source>
        <dbReference type="EMBL" id="KAJ7647369.1"/>
    </source>
</evidence>
<name>A0AAD7CFA7_9AGAR</name>
<reference evidence="7" key="1">
    <citation type="submission" date="2023-03" db="EMBL/GenBank/DDBJ databases">
        <title>Massive genome expansion in bonnet fungi (Mycena s.s.) driven by repeated elements and novel gene families across ecological guilds.</title>
        <authorList>
            <consortium name="Lawrence Berkeley National Laboratory"/>
            <person name="Harder C.B."/>
            <person name="Miyauchi S."/>
            <person name="Viragh M."/>
            <person name="Kuo A."/>
            <person name="Thoen E."/>
            <person name="Andreopoulos B."/>
            <person name="Lu D."/>
            <person name="Skrede I."/>
            <person name="Drula E."/>
            <person name="Henrissat B."/>
            <person name="Morin E."/>
            <person name="Kohler A."/>
            <person name="Barry K."/>
            <person name="LaButti K."/>
            <person name="Morin E."/>
            <person name="Salamov A."/>
            <person name="Lipzen A."/>
            <person name="Mereny Z."/>
            <person name="Hegedus B."/>
            <person name="Baldrian P."/>
            <person name="Stursova M."/>
            <person name="Weitz H."/>
            <person name="Taylor A."/>
            <person name="Grigoriev I.V."/>
            <person name="Nagy L.G."/>
            <person name="Martin F."/>
            <person name="Kauserud H."/>
        </authorList>
    </citation>
    <scope>NUCLEOTIDE SEQUENCE</scope>
    <source>
        <strain evidence="7">9284</strain>
    </source>
</reference>
<evidence type="ECO:0000313" key="8">
    <source>
        <dbReference type="Proteomes" id="UP001221142"/>
    </source>
</evidence>
<dbReference type="FunFam" id="3.30.160.60:FF:000671">
    <property type="entry name" value="Zinc finger protein 26"/>
    <property type="match status" value="1"/>
</dbReference>